<dbReference type="GO" id="GO:0006689">
    <property type="term" value="P:ganglioside catabolic process"/>
    <property type="evidence" value="ECO:0007669"/>
    <property type="project" value="TreeGrafter"/>
</dbReference>
<feature type="compositionally biased region" description="Polar residues" evidence="6">
    <location>
        <begin position="86"/>
        <end position="95"/>
    </location>
</feature>
<accession>A0A919LHR5</accession>
<proteinExistence type="inferred from homology"/>
<comment type="catalytic activity">
    <reaction evidence="1">
        <text>Hydrolysis of alpha-(2-&gt;3)-, alpha-(2-&gt;6)-, alpha-(2-&gt;8)- glycosidic linkages of terminal sialic acid residues in oligosaccharides, glycoproteins, glycolipids, colominic acid and synthetic substrates.</text>
        <dbReference type="EC" id="3.2.1.18"/>
    </reaction>
</comment>
<dbReference type="SUPFAM" id="SSF49899">
    <property type="entry name" value="Concanavalin A-like lectins/glucanases"/>
    <property type="match status" value="3"/>
</dbReference>
<evidence type="ECO:0000256" key="1">
    <source>
        <dbReference type="ARBA" id="ARBA00000427"/>
    </source>
</evidence>
<dbReference type="Proteomes" id="UP000600026">
    <property type="component" value="Unassembled WGS sequence"/>
</dbReference>
<feature type="signal peptide" evidence="7">
    <location>
        <begin position="1"/>
        <end position="16"/>
    </location>
</feature>
<evidence type="ECO:0000256" key="6">
    <source>
        <dbReference type="SAM" id="MobiDB-lite"/>
    </source>
</evidence>
<name>A0A919LHR5_9ACTN</name>
<dbReference type="Gene3D" id="2.60.120.200">
    <property type="match status" value="3"/>
</dbReference>
<evidence type="ECO:0000256" key="2">
    <source>
        <dbReference type="ARBA" id="ARBA00009348"/>
    </source>
</evidence>
<dbReference type="AlphaFoldDB" id="A0A919LHR5"/>
<keyword evidence="10" id="KW-1185">Reference proteome</keyword>
<reference evidence="9" key="1">
    <citation type="submission" date="2020-09" db="EMBL/GenBank/DDBJ databases">
        <title>Whole genome shotgun sequence of Streptomyces xanthophaeus NBRC 12829.</title>
        <authorList>
            <person name="Komaki H."/>
            <person name="Tamura T."/>
        </authorList>
    </citation>
    <scope>NUCLEOTIDE SEQUENCE</scope>
    <source>
        <strain evidence="9">NBRC 12829</strain>
    </source>
</reference>
<evidence type="ECO:0000256" key="4">
    <source>
        <dbReference type="ARBA" id="ARBA00022729"/>
    </source>
</evidence>
<protein>
    <recommendedName>
        <fullName evidence="3">exo-alpha-sialidase</fullName>
        <ecNumber evidence="3">3.2.1.18</ecNumber>
    </recommendedName>
</protein>
<dbReference type="Gene3D" id="2.120.10.10">
    <property type="match status" value="1"/>
</dbReference>
<organism evidence="9 10">
    <name type="scientific">Streptomyces xanthophaeus</name>
    <dbReference type="NCBI Taxonomy" id="67385"/>
    <lineage>
        <taxon>Bacteria</taxon>
        <taxon>Bacillati</taxon>
        <taxon>Actinomycetota</taxon>
        <taxon>Actinomycetes</taxon>
        <taxon>Kitasatosporales</taxon>
        <taxon>Streptomycetaceae</taxon>
        <taxon>Streptomyces</taxon>
    </lineage>
</organism>
<comment type="similarity">
    <text evidence="2">Belongs to the glycosyl hydrolase 33 family.</text>
</comment>
<dbReference type="GO" id="GO:0004308">
    <property type="term" value="F:exo-alpha-sialidase activity"/>
    <property type="evidence" value="ECO:0007669"/>
    <property type="project" value="UniProtKB-EC"/>
</dbReference>
<dbReference type="InterPro" id="IPR026856">
    <property type="entry name" value="Sialidase_fam"/>
</dbReference>
<sequence>MLACAGSLLAPLPAGAAGTEPSDNGQVLFRSGTAGYGCFRIPTVVRTKAGSLLAFAEARTSPSCADRGDIDIVVRRSTDDGRTWSPVRTVTSGNGTDPDAPHTRGNPSPVVDETGDGTIHLLSTAEQAIPVHNDVRTAHVQTSTDDGLGFSAPEPLPRFGDGKGKDWFGTGPSHGIQLTEGPHQGRLVVGAYENFGKTGRRTGFLYKDPGGPWQAVDTALTPPATAKPGEPAVAELPGGDVYIGARNETEGANRTHATSKEGGATVPAHAQTGLKTPNVQASVLTLRRTYTARPRDLMLLTSPTGTATNPDDRANLKVHHSLDKGVTWTAGPTLKTGPAGYSDLAELDNGRIALVYEGGKPAPTSREQGDWSAAHIYFRSLDPRTLGLPAGTTLPAPPPFTAPPTGRTTPDTTPQANDAHLAGAAALDPAAPDGRALRLAADGDHAELPYTRSLDPGSGDFTMSLHFQYGPLPTGTEADRRTLLWAYGMGAGTPQVWIRADPAKNRIWAWAEGSGGSAEAEVKPADPKTAAAFSDGKPHHLTLIRRGNAVELRVDGVRGTTQRQVTGTVTGPARTGFDGIRLGARPGVTTETFKGALDEFRLYRSALTEAQATALRTKDALGTPQDPAPAVRLPFQAVDLTDAPVTTPVSIVDDVSGNGADGTLVNDTYLRHPTKVTGRVDGSALKITANPDAAATEKGKGVQGVQVPFTPSLDIADRDFTYSLWFQASRQATTPQTLLTAYGSSTTAPHLRATVEWDPVRQQHHVLASAKTVTGPPVQQQRDLPALDPAKPWHLLTLTRSGDTFSLGVDAVLSTPTALTGSFTSDATAPFGLRAGSQEHPTLPGKPATHVLDGLLDDVRLYGNALTEQQIKAMYPVGGPNPKEGIKLRWSMEEGNTQIHEVMRPPAAPTQQSTPDSSRHHNHAYVRDASTHDGRTPTGSPSGSPFGKALKLGADGAVTLPYGHAEALGAGDFTVATLFSHAPEATDSQTIAWAYGNGAAERQLRLRTENVNGQKKITAYVQTDAAEATLSVDAPGAGWHHVALTREGNALKLYVDGVHRQTAPVTGSLTRGDAHQVTGFLLGSRPDGRQHLQGSLDEFRIHRSALGPAEIKALWDTNTAPAALPVVHLPFDTLAEGSYARM</sequence>
<evidence type="ECO:0000256" key="7">
    <source>
        <dbReference type="SAM" id="SignalP"/>
    </source>
</evidence>
<dbReference type="GO" id="GO:0009313">
    <property type="term" value="P:oligosaccharide catabolic process"/>
    <property type="evidence" value="ECO:0007669"/>
    <property type="project" value="TreeGrafter"/>
</dbReference>
<dbReference type="CDD" id="cd15482">
    <property type="entry name" value="Sialidase_non-viral"/>
    <property type="match status" value="1"/>
</dbReference>
<dbReference type="InterPro" id="IPR006558">
    <property type="entry name" value="LamG-like"/>
</dbReference>
<gene>
    <name evidence="9" type="ORF">Sxan_20430</name>
</gene>
<feature type="chain" id="PRO_5037242820" description="exo-alpha-sialidase" evidence="7">
    <location>
        <begin position="17"/>
        <end position="1142"/>
    </location>
</feature>
<keyword evidence="5" id="KW-1015">Disulfide bond</keyword>
<feature type="region of interest" description="Disordered" evidence="6">
    <location>
        <begin position="390"/>
        <end position="414"/>
    </location>
</feature>
<evidence type="ECO:0000259" key="8">
    <source>
        <dbReference type="SMART" id="SM00560"/>
    </source>
</evidence>
<dbReference type="Pfam" id="PF13088">
    <property type="entry name" value="BNR_2"/>
    <property type="match status" value="1"/>
</dbReference>
<keyword evidence="4 7" id="KW-0732">Signal</keyword>
<evidence type="ECO:0000313" key="9">
    <source>
        <dbReference type="EMBL" id="GHI84679.1"/>
    </source>
</evidence>
<dbReference type="InterPro" id="IPR036278">
    <property type="entry name" value="Sialidase_sf"/>
</dbReference>
<feature type="region of interest" description="Disordered" evidence="6">
    <location>
        <begin position="81"/>
        <end position="113"/>
    </location>
</feature>
<comment type="caution">
    <text evidence="9">The sequence shown here is derived from an EMBL/GenBank/DDBJ whole genome shotgun (WGS) entry which is preliminary data.</text>
</comment>
<dbReference type="EC" id="3.2.1.18" evidence="3"/>
<dbReference type="GO" id="GO:0005737">
    <property type="term" value="C:cytoplasm"/>
    <property type="evidence" value="ECO:0007669"/>
    <property type="project" value="TreeGrafter"/>
</dbReference>
<dbReference type="EMBL" id="BNEE01000004">
    <property type="protein sequence ID" value="GHI84679.1"/>
    <property type="molecule type" value="Genomic_DNA"/>
</dbReference>
<evidence type="ECO:0000313" key="10">
    <source>
        <dbReference type="Proteomes" id="UP000600026"/>
    </source>
</evidence>
<dbReference type="InterPro" id="IPR011040">
    <property type="entry name" value="Sialidase"/>
</dbReference>
<evidence type="ECO:0000256" key="5">
    <source>
        <dbReference type="ARBA" id="ARBA00023157"/>
    </source>
</evidence>
<dbReference type="InterPro" id="IPR013320">
    <property type="entry name" value="ConA-like_dom_sf"/>
</dbReference>
<dbReference type="Pfam" id="PF13385">
    <property type="entry name" value="Laminin_G_3"/>
    <property type="match status" value="3"/>
</dbReference>
<dbReference type="SUPFAM" id="SSF50939">
    <property type="entry name" value="Sialidases"/>
    <property type="match status" value="1"/>
</dbReference>
<dbReference type="GO" id="GO:0016020">
    <property type="term" value="C:membrane"/>
    <property type="evidence" value="ECO:0007669"/>
    <property type="project" value="TreeGrafter"/>
</dbReference>
<evidence type="ECO:0000256" key="3">
    <source>
        <dbReference type="ARBA" id="ARBA00012733"/>
    </source>
</evidence>
<feature type="domain" description="LamG-like jellyroll fold" evidence="8">
    <location>
        <begin position="971"/>
        <end position="1109"/>
    </location>
</feature>
<feature type="region of interest" description="Disordered" evidence="6">
    <location>
        <begin position="927"/>
        <end position="947"/>
    </location>
</feature>
<dbReference type="PANTHER" id="PTHR10628">
    <property type="entry name" value="SIALIDASE"/>
    <property type="match status" value="1"/>
</dbReference>
<dbReference type="PANTHER" id="PTHR10628:SF30">
    <property type="entry name" value="EXO-ALPHA-SIALIDASE"/>
    <property type="match status" value="1"/>
</dbReference>
<feature type="domain" description="LamG-like jellyroll fold" evidence="8">
    <location>
        <begin position="459"/>
        <end position="610"/>
    </location>
</feature>
<feature type="compositionally biased region" description="Low complexity" evidence="6">
    <location>
        <begin position="403"/>
        <end position="414"/>
    </location>
</feature>
<dbReference type="SMART" id="SM00560">
    <property type="entry name" value="LamGL"/>
    <property type="match status" value="2"/>
</dbReference>